<comment type="caution">
    <text evidence="9">The sequence shown here is derived from an EMBL/GenBank/DDBJ whole genome shotgun (WGS) entry which is preliminary data.</text>
</comment>
<sequence length="163" mass="18367">MDHAPSPRPSWDEYFMHLVDEVAKRATCDRGKSGAIIVRDKRILCTGYVGSPPGFPHCDEVGHLLKKVIDEDGTIRQHCVRTIHAEQNAIAQAARYGIPLEGTTLYCTMEPCRVCAMLIISVGIKKVVAKRRYHAGQETRELFKQAGIELVVMEDRIETYENQ</sequence>
<organism evidence="9">
    <name type="scientific">Caldithrix abyssi</name>
    <dbReference type="NCBI Taxonomy" id="187145"/>
    <lineage>
        <taxon>Bacteria</taxon>
        <taxon>Pseudomonadati</taxon>
        <taxon>Calditrichota</taxon>
        <taxon>Calditrichia</taxon>
        <taxon>Calditrichales</taxon>
        <taxon>Calditrichaceae</taxon>
        <taxon>Caldithrix</taxon>
    </lineage>
</organism>
<dbReference type="GO" id="GO:0004132">
    <property type="term" value="F:dCMP deaminase activity"/>
    <property type="evidence" value="ECO:0007669"/>
    <property type="project" value="InterPro"/>
</dbReference>
<evidence type="ECO:0000313" key="9">
    <source>
        <dbReference type="EMBL" id="HHE56053.1"/>
    </source>
</evidence>
<dbReference type="GO" id="GO:0051301">
    <property type="term" value="P:cell division"/>
    <property type="evidence" value="ECO:0007669"/>
    <property type="project" value="UniProtKB-KW"/>
</dbReference>
<keyword evidence="9" id="KW-0132">Cell division</keyword>
<dbReference type="AlphaFoldDB" id="A0A7V5LKT8"/>
<dbReference type="Gene3D" id="3.40.140.10">
    <property type="entry name" value="Cytidine Deaminase, domain 2"/>
    <property type="match status" value="1"/>
</dbReference>
<keyword evidence="9" id="KW-0131">Cell cycle</keyword>
<comment type="cofactor">
    <cofactor evidence="1 7">
        <name>Zn(2+)</name>
        <dbReference type="ChEBI" id="CHEBI:29105"/>
    </cofactor>
</comment>
<dbReference type="GO" id="GO:0008270">
    <property type="term" value="F:zinc ion binding"/>
    <property type="evidence" value="ECO:0007669"/>
    <property type="project" value="InterPro"/>
</dbReference>
<evidence type="ECO:0000256" key="5">
    <source>
        <dbReference type="ARBA" id="ARBA00022833"/>
    </source>
</evidence>
<evidence type="ECO:0000256" key="6">
    <source>
        <dbReference type="PIRSR" id="PIRSR006019-1"/>
    </source>
</evidence>
<dbReference type="InterPro" id="IPR015517">
    <property type="entry name" value="dCMP_deaminase-rel"/>
</dbReference>
<feature type="binding site" evidence="7">
    <location>
        <position position="115"/>
    </location>
    <ligand>
        <name>Zn(2+)</name>
        <dbReference type="ChEBI" id="CHEBI:29105"/>
        <note>catalytic</note>
    </ligand>
</feature>
<gene>
    <name evidence="9" type="ORF">ENL21_09740</name>
</gene>
<dbReference type="PIRSF" id="PIRSF006019">
    <property type="entry name" value="dCMP_deaminase"/>
    <property type="match status" value="1"/>
</dbReference>
<reference evidence="9" key="1">
    <citation type="journal article" date="2020" name="mSystems">
        <title>Genome- and Community-Level Interaction Insights into Carbon Utilization and Element Cycling Functions of Hydrothermarchaeota in Hydrothermal Sediment.</title>
        <authorList>
            <person name="Zhou Z."/>
            <person name="Liu Y."/>
            <person name="Xu W."/>
            <person name="Pan J."/>
            <person name="Luo Z.H."/>
            <person name="Li M."/>
        </authorList>
    </citation>
    <scope>NUCLEOTIDE SEQUENCE [LARGE SCALE GENOMIC DNA]</scope>
    <source>
        <strain evidence="9">HyVt-76</strain>
    </source>
</reference>
<dbReference type="InterPro" id="IPR002125">
    <property type="entry name" value="CMP_dCMP_dom"/>
</dbReference>
<proteinExistence type="inferred from homology"/>
<evidence type="ECO:0000256" key="1">
    <source>
        <dbReference type="ARBA" id="ARBA00001947"/>
    </source>
</evidence>
<accession>A0A7V5LKT8</accession>
<dbReference type="InterPro" id="IPR035105">
    <property type="entry name" value="Deoxycytidylate_deaminase_dom"/>
</dbReference>
<evidence type="ECO:0000256" key="3">
    <source>
        <dbReference type="ARBA" id="ARBA00022723"/>
    </source>
</evidence>
<dbReference type="InterPro" id="IPR016192">
    <property type="entry name" value="APOBEC/CMP_deaminase_Zn-bd"/>
</dbReference>
<keyword evidence="4" id="KW-0378">Hydrolase</keyword>
<dbReference type="PANTHER" id="PTHR11086:SF18">
    <property type="entry name" value="DEOXYCYTIDYLATE DEAMINASE"/>
    <property type="match status" value="1"/>
</dbReference>
<evidence type="ECO:0000256" key="7">
    <source>
        <dbReference type="PIRSR" id="PIRSR006019-2"/>
    </source>
</evidence>
<dbReference type="Proteomes" id="UP000886111">
    <property type="component" value="Unassembled WGS sequence"/>
</dbReference>
<evidence type="ECO:0000256" key="2">
    <source>
        <dbReference type="ARBA" id="ARBA00006576"/>
    </source>
</evidence>
<feature type="binding site" evidence="7">
    <location>
        <position position="84"/>
    </location>
    <ligand>
        <name>Zn(2+)</name>
        <dbReference type="ChEBI" id="CHEBI:29105"/>
        <note>catalytic</note>
    </ligand>
</feature>
<dbReference type="GO" id="GO:0006220">
    <property type="term" value="P:pyrimidine nucleotide metabolic process"/>
    <property type="evidence" value="ECO:0007669"/>
    <property type="project" value="InterPro"/>
</dbReference>
<dbReference type="PANTHER" id="PTHR11086">
    <property type="entry name" value="DEOXYCYTIDYLATE DEAMINASE-RELATED"/>
    <property type="match status" value="1"/>
</dbReference>
<evidence type="ECO:0000259" key="8">
    <source>
        <dbReference type="PROSITE" id="PS51747"/>
    </source>
</evidence>
<dbReference type="PROSITE" id="PS00903">
    <property type="entry name" value="CYT_DCMP_DEAMINASES_1"/>
    <property type="match status" value="1"/>
</dbReference>
<dbReference type="CDD" id="cd01286">
    <property type="entry name" value="deoxycytidylate_deaminase"/>
    <property type="match status" value="1"/>
</dbReference>
<keyword evidence="5 7" id="KW-0862">Zinc</keyword>
<dbReference type="EMBL" id="DRTD01000730">
    <property type="protein sequence ID" value="HHE56053.1"/>
    <property type="molecule type" value="Genomic_DNA"/>
</dbReference>
<dbReference type="SUPFAM" id="SSF53927">
    <property type="entry name" value="Cytidine deaminase-like"/>
    <property type="match status" value="1"/>
</dbReference>
<feature type="active site" description="Proton donor" evidence="6">
    <location>
        <position position="86"/>
    </location>
</feature>
<feature type="domain" description="CMP/dCMP-type deaminase" evidence="8">
    <location>
        <begin position="10"/>
        <end position="150"/>
    </location>
</feature>
<dbReference type="InterPro" id="IPR016193">
    <property type="entry name" value="Cytidine_deaminase-like"/>
</dbReference>
<dbReference type="PROSITE" id="PS51747">
    <property type="entry name" value="CYT_DCMP_DEAMINASES_2"/>
    <property type="match status" value="1"/>
</dbReference>
<evidence type="ECO:0000256" key="4">
    <source>
        <dbReference type="ARBA" id="ARBA00022801"/>
    </source>
</evidence>
<protein>
    <submittedName>
        <fullName evidence="9">Cell division protein DedD</fullName>
    </submittedName>
</protein>
<feature type="binding site" evidence="7">
    <location>
        <position position="112"/>
    </location>
    <ligand>
        <name>Zn(2+)</name>
        <dbReference type="ChEBI" id="CHEBI:29105"/>
        <note>catalytic</note>
    </ligand>
</feature>
<comment type="similarity">
    <text evidence="2">Belongs to the cytidine and deoxycytidylate deaminase family.</text>
</comment>
<dbReference type="Pfam" id="PF00383">
    <property type="entry name" value="dCMP_cyt_deam_1"/>
    <property type="match status" value="1"/>
</dbReference>
<dbReference type="InterPro" id="IPR016473">
    <property type="entry name" value="dCMP_deaminase"/>
</dbReference>
<keyword evidence="3 7" id="KW-0479">Metal-binding</keyword>
<name>A0A7V5LKT8_CALAY</name>
<dbReference type="GO" id="GO:0005737">
    <property type="term" value="C:cytoplasm"/>
    <property type="evidence" value="ECO:0007669"/>
    <property type="project" value="TreeGrafter"/>
</dbReference>